<evidence type="ECO:0000259" key="9">
    <source>
        <dbReference type="Pfam" id="PF02775"/>
    </source>
</evidence>
<accession>A0A381ZAI7</accession>
<dbReference type="GO" id="GO:0051539">
    <property type="term" value="F:4 iron, 4 sulfur cluster binding"/>
    <property type="evidence" value="ECO:0007669"/>
    <property type="project" value="UniProtKB-KW"/>
</dbReference>
<keyword evidence="5" id="KW-0408">Iron</keyword>
<keyword evidence="2" id="KW-0004">4Fe-4S</keyword>
<dbReference type="PANTHER" id="PTHR48084">
    <property type="entry name" value="2-OXOGLUTARATE OXIDOREDUCTASE SUBUNIT KORB-RELATED"/>
    <property type="match status" value="1"/>
</dbReference>
<dbReference type="InterPro" id="IPR002880">
    <property type="entry name" value="Pyrv_Fd/Flavodoxin_OxRdtase_N"/>
</dbReference>
<feature type="domain" description="Pyruvate/ketoisovalerate oxidoreductase catalytic" evidence="8">
    <location>
        <begin position="678"/>
        <end position="860"/>
    </location>
</feature>
<dbReference type="InterPro" id="IPR009014">
    <property type="entry name" value="Transketo_C/PFOR_II"/>
</dbReference>
<dbReference type="InterPro" id="IPR019752">
    <property type="entry name" value="Pyrv/ketoisovalerate_OxRed_cat"/>
</dbReference>
<organism evidence="10">
    <name type="scientific">marine metagenome</name>
    <dbReference type="NCBI Taxonomy" id="408172"/>
    <lineage>
        <taxon>unclassified sequences</taxon>
        <taxon>metagenomes</taxon>
        <taxon>ecological metagenomes</taxon>
    </lineage>
</organism>
<dbReference type="Gene3D" id="3.40.50.970">
    <property type="match status" value="2"/>
</dbReference>
<dbReference type="InterPro" id="IPR029061">
    <property type="entry name" value="THDP-binding"/>
</dbReference>
<dbReference type="GO" id="GO:0030976">
    <property type="term" value="F:thiamine pyrophosphate binding"/>
    <property type="evidence" value="ECO:0007669"/>
    <property type="project" value="InterPro"/>
</dbReference>
<sequence length="888" mass="96323">GSPLGGYDHALNQASDLLKDNHIVFQPGINEDMAATAVHGSQQSNLIDNPKYDGVFSVWYGKGPGVDRSGDALKHGNYAGTSKHGGVLVLAGDDHGAKSSTTSHQSDHAFIHYGIPTLNPATVQDYLDFGMYGWAMSRYSSCWIGIKCVTDTVESGSSVDISQDRLQIKIPTDFSFPDENYHIQWGFAPAASEVRLFQIRLPAVEAFVRNNNIDKVILPSTKGLAIVTTGKAYLDVRQALEELGLDEKKSQEKGISLYKVGMTWPLEPSKITQFLEGHEEVLVVEEKRPIIEDQLAKILFNKTLRPRLVGKSDEKGNTLLPSDGELSPSLIALTIGNRLLRLKQDTKLEEKLTSVQNFLDGLNSSGGSDLIRLPGFCAGCPHNTSTKIPEGSIAFGGIGCHGMATFLPERKTLTLCQMGGEGVMWTGIAPFTETNHLFQNLGDGTYYHSGILALRSAVASGANITYKILVNDAIAMTGGQEITGKAKVDELSWQVYSEGAKKIAVVSDYPEKYPSSSKFAPGVSVHHRDEMDMIQTEFRECEGVSVIIYDQYCATELRRKRKRGLAEEPEEKILINPLVCEGCGDCSYQSNCIAIEPLETNLGRKRQINQSSCNKDFSCVKGYCPSFVTVKGGSLRRKAEENNNKQRKKGTNQFIDNLPKPETINSENPYNILITGIGGTGVITLGALLGTAAHLEGKGSSTLDVAGLAQRNGPVTSHLRVADNPEDLHATRIASGTADLILGCDIVVTTGIEAMSKINPKKTNIIVNSHVAPTSAFASNPNLDLSAARMKKSLKESSSGELVDFVEASRLATALMGNSIAANLFLVGYALQKGLLPISIEAIDRAIELNQVAVEMNKQSLSWGRMAAVDIKYVKEKALPKKELEETE</sequence>
<evidence type="ECO:0000256" key="3">
    <source>
        <dbReference type="ARBA" id="ARBA00022982"/>
    </source>
</evidence>
<feature type="non-terminal residue" evidence="10">
    <location>
        <position position="888"/>
    </location>
</feature>
<feature type="region of interest" description="Disordered" evidence="7">
    <location>
        <begin position="637"/>
        <end position="661"/>
    </location>
</feature>
<dbReference type="AlphaFoldDB" id="A0A381ZAI7"/>
<name>A0A381ZAI7_9ZZZZ</name>
<dbReference type="InterPro" id="IPR011766">
    <property type="entry name" value="TPP_enzyme_TPP-bd"/>
</dbReference>
<dbReference type="InterPro" id="IPR002869">
    <property type="entry name" value="Pyrv_flavodox_OxRed_cen"/>
</dbReference>
<dbReference type="EMBL" id="UINC01020536">
    <property type="protein sequence ID" value="SVA86144.1"/>
    <property type="molecule type" value="Genomic_DNA"/>
</dbReference>
<keyword evidence="6" id="KW-0411">Iron-sulfur</keyword>
<dbReference type="SUPFAM" id="SSF52518">
    <property type="entry name" value="Thiamin diphosphate-binding fold (THDP-binding)"/>
    <property type="match status" value="2"/>
</dbReference>
<evidence type="ECO:0000256" key="6">
    <source>
        <dbReference type="ARBA" id="ARBA00023014"/>
    </source>
</evidence>
<dbReference type="NCBIfam" id="NF009588">
    <property type="entry name" value="PRK13029.1"/>
    <property type="match status" value="1"/>
</dbReference>
<dbReference type="SUPFAM" id="SSF52922">
    <property type="entry name" value="TK C-terminal domain-like"/>
    <property type="match status" value="1"/>
</dbReference>
<reference evidence="10" key="1">
    <citation type="submission" date="2018-05" db="EMBL/GenBank/DDBJ databases">
        <authorList>
            <person name="Lanie J.A."/>
            <person name="Ng W.-L."/>
            <person name="Kazmierczak K.M."/>
            <person name="Andrzejewski T.M."/>
            <person name="Davidsen T.M."/>
            <person name="Wayne K.J."/>
            <person name="Tettelin H."/>
            <person name="Glass J.I."/>
            <person name="Rusch D."/>
            <person name="Podicherti R."/>
            <person name="Tsui H.-C.T."/>
            <person name="Winkler M.E."/>
        </authorList>
    </citation>
    <scope>NUCLEOTIDE SEQUENCE</scope>
</reference>
<dbReference type="CDD" id="cd07034">
    <property type="entry name" value="TPP_PYR_PFOR_IOR-alpha_like"/>
    <property type="match status" value="1"/>
</dbReference>
<evidence type="ECO:0000256" key="1">
    <source>
        <dbReference type="ARBA" id="ARBA00022448"/>
    </source>
</evidence>
<evidence type="ECO:0000256" key="4">
    <source>
        <dbReference type="ARBA" id="ARBA00023002"/>
    </source>
</evidence>
<dbReference type="PANTHER" id="PTHR48084:SF3">
    <property type="entry name" value="SUBUNIT OF PYRUVATE:FLAVODOXIN OXIDOREDUCTASE"/>
    <property type="match status" value="1"/>
</dbReference>
<keyword evidence="1" id="KW-0813">Transport</keyword>
<gene>
    <name evidence="10" type="ORF">METZ01_LOCUS138998</name>
</gene>
<dbReference type="SUPFAM" id="SSF53323">
    <property type="entry name" value="Pyruvate-ferredoxin oxidoreductase, PFOR, domain III"/>
    <property type="match status" value="1"/>
</dbReference>
<evidence type="ECO:0000313" key="10">
    <source>
        <dbReference type="EMBL" id="SVA86144.1"/>
    </source>
</evidence>
<feature type="non-terminal residue" evidence="10">
    <location>
        <position position="1"/>
    </location>
</feature>
<keyword evidence="2" id="KW-0479">Metal-binding</keyword>
<evidence type="ECO:0000259" key="8">
    <source>
        <dbReference type="Pfam" id="PF01558"/>
    </source>
</evidence>
<dbReference type="GO" id="GO:0016625">
    <property type="term" value="F:oxidoreductase activity, acting on the aldehyde or oxo group of donors, iron-sulfur protein as acceptor"/>
    <property type="evidence" value="ECO:0007669"/>
    <property type="project" value="UniProtKB-ARBA"/>
</dbReference>
<evidence type="ECO:0000256" key="2">
    <source>
        <dbReference type="ARBA" id="ARBA00022485"/>
    </source>
</evidence>
<keyword evidence="3" id="KW-0249">Electron transport</keyword>
<proteinExistence type="predicted"/>
<protein>
    <recommendedName>
        <fullName evidence="11">4Fe-4S ferredoxin-type domain-containing protein</fullName>
    </recommendedName>
</protein>
<dbReference type="Gene3D" id="3.40.920.10">
    <property type="entry name" value="Pyruvate-ferredoxin oxidoreductase, PFOR, domain III"/>
    <property type="match status" value="1"/>
</dbReference>
<dbReference type="Pfam" id="PF02775">
    <property type="entry name" value="TPP_enzyme_C"/>
    <property type="match status" value="1"/>
</dbReference>
<evidence type="ECO:0000256" key="5">
    <source>
        <dbReference type="ARBA" id="ARBA00023004"/>
    </source>
</evidence>
<feature type="domain" description="Thiamine pyrophosphate enzyme TPP-binding" evidence="9">
    <location>
        <begin position="397"/>
        <end position="487"/>
    </location>
</feature>
<evidence type="ECO:0000256" key="7">
    <source>
        <dbReference type="SAM" id="MobiDB-lite"/>
    </source>
</evidence>
<dbReference type="GO" id="GO:0045333">
    <property type="term" value="P:cellular respiration"/>
    <property type="evidence" value="ECO:0007669"/>
    <property type="project" value="UniProtKB-ARBA"/>
</dbReference>
<evidence type="ECO:0008006" key="11">
    <source>
        <dbReference type="Google" id="ProtNLM"/>
    </source>
</evidence>
<keyword evidence="4" id="KW-0560">Oxidoreductase</keyword>
<dbReference type="Pfam" id="PF01558">
    <property type="entry name" value="POR"/>
    <property type="match status" value="1"/>
</dbReference>
<dbReference type="NCBIfam" id="NF009589">
    <property type="entry name" value="PRK13030.1"/>
    <property type="match status" value="1"/>
</dbReference>
<dbReference type="InterPro" id="IPR051457">
    <property type="entry name" value="2-oxoacid:Fd_oxidoreductase"/>
</dbReference>